<dbReference type="EMBL" id="PVWP01000005">
    <property type="protein sequence ID" value="PSB37543.1"/>
    <property type="molecule type" value="Genomic_DNA"/>
</dbReference>
<protein>
    <recommendedName>
        <fullName evidence="2">Ribbon-helix-helix protein CopG domain-containing protein</fullName>
    </recommendedName>
</protein>
<dbReference type="Pfam" id="PF01402">
    <property type="entry name" value="RHH_1"/>
    <property type="match status" value="1"/>
</dbReference>
<accession>A0ABX5F7G4</accession>
<reference evidence="3 4" key="2">
    <citation type="submission" date="2018-03" db="EMBL/GenBank/DDBJ databases">
        <title>The ancient ancestry and fast evolution of plastids.</title>
        <authorList>
            <person name="Moore K.R."/>
            <person name="Magnabosco C."/>
            <person name="Momper L."/>
            <person name="Gold D.A."/>
            <person name="Bosak T."/>
            <person name="Fournier G.P."/>
        </authorList>
    </citation>
    <scope>NUCLEOTIDE SEQUENCE [LARGE SCALE GENOMIC DNA]</scope>
    <source>
        <strain evidence="3 4">CCALA 015</strain>
    </source>
</reference>
<evidence type="ECO:0000256" key="1">
    <source>
        <dbReference type="SAM" id="MobiDB-lite"/>
    </source>
</evidence>
<evidence type="ECO:0000259" key="2">
    <source>
        <dbReference type="Pfam" id="PF01402"/>
    </source>
</evidence>
<feature type="domain" description="Ribbon-helix-helix protein CopG" evidence="2">
    <location>
        <begin position="40"/>
        <end position="76"/>
    </location>
</feature>
<reference evidence="3 4" key="1">
    <citation type="submission" date="2018-02" db="EMBL/GenBank/DDBJ databases">
        <authorList>
            <person name="Moore K."/>
            <person name="Momper L."/>
        </authorList>
    </citation>
    <scope>NUCLEOTIDE SEQUENCE [LARGE SCALE GENOMIC DNA]</scope>
    <source>
        <strain evidence="3 4">CCALA 015</strain>
    </source>
</reference>
<organism evidence="3 4">
    <name type="scientific">Aphanothece cf. minutissima CCALA 015</name>
    <dbReference type="NCBI Taxonomy" id="2107695"/>
    <lineage>
        <taxon>Bacteria</taxon>
        <taxon>Bacillati</taxon>
        <taxon>Cyanobacteriota</taxon>
        <taxon>Cyanophyceae</taxon>
        <taxon>Oscillatoriophycideae</taxon>
        <taxon>Chroococcales</taxon>
        <taxon>Aphanothecaceae</taxon>
        <taxon>Aphanothece</taxon>
    </lineage>
</organism>
<sequence length="108" mass="11346">MGGVCLLPGGCGGSADTSQPASRPPVPGSGTGGRCCMRESISISLPADLKDELDQATAAEGISRSDLVRDALRAYLLALRFRALRATMRPYAEAQGVFTDEDVFRLVS</sequence>
<dbReference type="InterPro" id="IPR010985">
    <property type="entry name" value="Ribbon_hlx_hlx"/>
</dbReference>
<evidence type="ECO:0000313" key="4">
    <source>
        <dbReference type="Proteomes" id="UP000238218"/>
    </source>
</evidence>
<proteinExistence type="predicted"/>
<evidence type="ECO:0000313" key="3">
    <source>
        <dbReference type="EMBL" id="PSB37543.1"/>
    </source>
</evidence>
<dbReference type="Gene3D" id="1.10.1220.10">
    <property type="entry name" value="Met repressor-like"/>
    <property type="match status" value="1"/>
</dbReference>
<gene>
    <name evidence="3" type="ORF">C7B81_08495</name>
</gene>
<name>A0ABX5F7G4_9CHRO</name>
<dbReference type="Proteomes" id="UP000238218">
    <property type="component" value="Unassembled WGS sequence"/>
</dbReference>
<dbReference type="CDD" id="cd22231">
    <property type="entry name" value="RHH_NikR_HicB-like"/>
    <property type="match status" value="1"/>
</dbReference>
<feature type="compositionally biased region" description="Gly residues" evidence="1">
    <location>
        <begin position="1"/>
        <end position="13"/>
    </location>
</feature>
<dbReference type="InterPro" id="IPR002145">
    <property type="entry name" value="CopG"/>
</dbReference>
<dbReference type="InterPro" id="IPR013321">
    <property type="entry name" value="Arc_rbn_hlx_hlx"/>
</dbReference>
<dbReference type="SUPFAM" id="SSF47598">
    <property type="entry name" value="Ribbon-helix-helix"/>
    <property type="match status" value="1"/>
</dbReference>
<comment type="caution">
    <text evidence="3">The sequence shown here is derived from an EMBL/GenBank/DDBJ whole genome shotgun (WGS) entry which is preliminary data.</text>
</comment>
<keyword evidence="4" id="KW-1185">Reference proteome</keyword>
<feature type="region of interest" description="Disordered" evidence="1">
    <location>
        <begin position="1"/>
        <end position="34"/>
    </location>
</feature>